<dbReference type="Proteomes" id="UP000606396">
    <property type="component" value="Unassembled WGS sequence"/>
</dbReference>
<evidence type="ECO:0000313" key="2">
    <source>
        <dbReference type="Proteomes" id="UP000606396"/>
    </source>
</evidence>
<keyword evidence="1" id="KW-0255">Endonuclease</keyword>
<sequence length="210" mass="23871">MVQTLAAENVTLEQLILLYGLELVDSEEFFREWQDNLPELTNSEKQLLDQIKAGYINLRNYPPLLENTVNTIVLSPLLFIGKFYLPPFHLKLEKSIEIETQDNQTIIKGRIDFLLLNQKFWVTVIESKQVAYSVEAGLDQILAYMLAAPQSQDVVFGMITSGGSFMFIKLLKGHPPRYGTSDIFDVRNRGNELYSVLRILKGISQLAGTN</sequence>
<keyword evidence="1" id="KW-0378">Hydrolase</keyword>
<evidence type="ECO:0000313" key="1">
    <source>
        <dbReference type="EMBL" id="MBD2610468.1"/>
    </source>
</evidence>
<comment type="caution">
    <text evidence="1">The sequence shown here is derived from an EMBL/GenBank/DDBJ whole genome shotgun (WGS) entry which is preliminary data.</text>
</comment>
<keyword evidence="1" id="KW-0540">Nuclease</keyword>
<keyword evidence="2" id="KW-1185">Reference proteome</keyword>
<dbReference type="Gene3D" id="3.90.1570.30">
    <property type="match status" value="1"/>
</dbReference>
<organism evidence="1 2">
    <name type="scientific">Nostoc punctiforme FACHB-252</name>
    <dbReference type="NCBI Taxonomy" id="1357509"/>
    <lineage>
        <taxon>Bacteria</taxon>
        <taxon>Bacillati</taxon>
        <taxon>Cyanobacteriota</taxon>
        <taxon>Cyanophyceae</taxon>
        <taxon>Nostocales</taxon>
        <taxon>Nostocaceae</taxon>
        <taxon>Nostoc</taxon>
    </lineage>
</organism>
<accession>A0ABR8H5Y5</accession>
<name>A0ABR8H5Y5_NOSPU</name>
<reference evidence="1 2" key="1">
    <citation type="journal article" date="2020" name="ISME J.">
        <title>Comparative genomics reveals insights into cyanobacterial evolution and habitat adaptation.</title>
        <authorList>
            <person name="Chen M.Y."/>
            <person name="Teng W.K."/>
            <person name="Zhao L."/>
            <person name="Hu C.X."/>
            <person name="Zhou Y.K."/>
            <person name="Han B.P."/>
            <person name="Song L.R."/>
            <person name="Shu W.S."/>
        </authorList>
    </citation>
    <scope>NUCLEOTIDE SEQUENCE [LARGE SCALE GENOMIC DNA]</scope>
    <source>
        <strain evidence="1 2">FACHB-252</strain>
    </source>
</reference>
<proteinExistence type="predicted"/>
<gene>
    <name evidence="1" type="ORF">H6G94_04125</name>
</gene>
<dbReference type="GO" id="GO:0004519">
    <property type="term" value="F:endonuclease activity"/>
    <property type="evidence" value="ECO:0007669"/>
    <property type="project" value="UniProtKB-KW"/>
</dbReference>
<protein>
    <submittedName>
        <fullName evidence="1">Restriction endonuclease subunit R</fullName>
    </submittedName>
</protein>
<dbReference type="RefSeq" id="WP_190948458.1">
    <property type="nucleotide sequence ID" value="NZ_JACJTC010000003.1"/>
</dbReference>
<dbReference type="EMBL" id="JACJTC010000003">
    <property type="protein sequence ID" value="MBD2610468.1"/>
    <property type="molecule type" value="Genomic_DNA"/>
</dbReference>